<gene>
    <name evidence="1" type="ORF">LEP1GSC179_0019</name>
</gene>
<dbReference type="InterPro" id="IPR010982">
    <property type="entry name" value="Lambda_DNA-bd_dom_sf"/>
</dbReference>
<comment type="caution">
    <text evidence="1">The sequence shown here is derived from an EMBL/GenBank/DDBJ whole genome shotgun (WGS) entry which is preliminary data.</text>
</comment>
<evidence type="ECO:0000313" key="2">
    <source>
        <dbReference type="Proteomes" id="UP000006329"/>
    </source>
</evidence>
<reference evidence="1" key="1">
    <citation type="submission" date="2012-10" db="EMBL/GenBank/DDBJ databases">
        <authorList>
            <person name="Harkins D.M."/>
            <person name="Durkin A.S."/>
            <person name="Brinkac L.M."/>
            <person name="Haft D.H."/>
            <person name="Selengut J.D."/>
            <person name="Sanka R."/>
            <person name="DePew J."/>
            <person name="Purushe J."/>
            <person name="Matthias M.A."/>
            <person name="Vinetz J.M."/>
            <person name="Sutton G.G."/>
            <person name="Nierman W.C."/>
            <person name="Fouts D.E."/>
        </authorList>
    </citation>
    <scope>NUCLEOTIDE SEQUENCE [LARGE SCALE GENOMIC DNA]</scope>
    <source>
        <strain evidence="1">MOR084</strain>
    </source>
</reference>
<evidence type="ECO:0000313" key="1">
    <source>
        <dbReference type="EMBL" id="EKO34987.1"/>
    </source>
</evidence>
<name>A0A0E2BTZ6_9LEPT</name>
<proteinExistence type="predicted"/>
<protein>
    <submittedName>
        <fullName evidence="1">Uncharacterized protein</fullName>
    </submittedName>
</protein>
<dbReference type="AlphaFoldDB" id="A0A0E2BTZ6"/>
<dbReference type="Proteomes" id="UP000006329">
    <property type="component" value="Unassembled WGS sequence"/>
</dbReference>
<dbReference type="GO" id="GO:0003677">
    <property type="term" value="F:DNA binding"/>
    <property type="evidence" value="ECO:0007669"/>
    <property type="project" value="InterPro"/>
</dbReference>
<accession>A0A0E2BTZ6</accession>
<sequence length="126" mass="15152">MKKIYDRLNWIENHFNLTTEKISDIIRCRRNQYSKYKRGEVNIPEFRLQYLEAELGVRAEWVQFGKEPVMVNQDEKLKSLNESSKLLKKLHEYGVLNHFEKLPENPSERKKRALVDFLDLLSQEDI</sequence>
<keyword evidence="2" id="KW-1185">Reference proteome</keyword>
<organism evidence="1 2">
    <name type="scientific">Leptospira santarosai str. MOR084</name>
    <dbReference type="NCBI Taxonomy" id="1049984"/>
    <lineage>
        <taxon>Bacteria</taxon>
        <taxon>Pseudomonadati</taxon>
        <taxon>Spirochaetota</taxon>
        <taxon>Spirochaetia</taxon>
        <taxon>Leptospirales</taxon>
        <taxon>Leptospiraceae</taxon>
        <taxon>Leptospira</taxon>
    </lineage>
</organism>
<dbReference type="RefSeq" id="WP_004478239.1">
    <property type="nucleotide sequence ID" value="NZ_AHON02000025.1"/>
</dbReference>
<dbReference type="SUPFAM" id="SSF47413">
    <property type="entry name" value="lambda repressor-like DNA-binding domains"/>
    <property type="match status" value="1"/>
</dbReference>
<dbReference type="EMBL" id="AHON02000025">
    <property type="protein sequence ID" value="EKO34987.1"/>
    <property type="molecule type" value="Genomic_DNA"/>
</dbReference>